<name>A0A252AWA2_9PROT</name>
<feature type="transmembrane region" description="Helical" evidence="1">
    <location>
        <begin position="55"/>
        <end position="78"/>
    </location>
</feature>
<comment type="caution">
    <text evidence="2">The sequence shown here is derived from an EMBL/GenBank/DDBJ whole genome shotgun (WGS) entry which is preliminary data.</text>
</comment>
<feature type="transmembrane region" description="Helical" evidence="1">
    <location>
        <begin position="24"/>
        <end position="49"/>
    </location>
</feature>
<gene>
    <name evidence="2" type="ORF">HK17_02070</name>
</gene>
<sequence length="81" mass="9054">MNRQNSPGPAFLETLEQVNGGRSWLANLGAFVCVLVMLGAANLICQYGLHIDLSYVLRILIAGVAAYFFLPLFILWLWRGR</sequence>
<proteinExistence type="predicted"/>
<evidence type="ECO:0000256" key="1">
    <source>
        <dbReference type="SAM" id="Phobius"/>
    </source>
</evidence>
<evidence type="ECO:0000313" key="3">
    <source>
        <dbReference type="Proteomes" id="UP000194641"/>
    </source>
</evidence>
<accession>A0A252AWA2</accession>
<dbReference type="Proteomes" id="UP000194641">
    <property type="component" value="Unassembled WGS sequence"/>
</dbReference>
<keyword evidence="1" id="KW-1133">Transmembrane helix</keyword>
<dbReference type="EMBL" id="JOPA01000012">
    <property type="protein sequence ID" value="OUI94832.1"/>
    <property type="molecule type" value="Genomic_DNA"/>
</dbReference>
<reference evidence="3" key="1">
    <citation type="submission" date="2014-06" db="EMBL/GenBank/DDBJ databases">
        <authorList>
            <person name="Winans N.J."/>
            <person name="Newell P.D."/>
            <person name="Douglas A.E."/>
        </authorList>
    </citation>
    <scope>NUCLEOTIDE SEQUENCE [LARGE SCALE GENOMIC DNA]</scope>
</reference>
<organism evidence="2 3">
    <name type="scientific">Acetobacter indonesiensis</name>
    <dbReference type="NCBI Taxonomy" id="104101"/>
    <lineage>
        <taxon>Bacteria</taxon>
        <taxon>Pseudomonadati</taxon>
        <taxon>Pseudomonadota</taxon>
        <taxon>Alphaproteobacteria</taxon>
        <taxon>Acetobacterales</taxon>
        <taxon>Acetobacteraceae</taxon>
        <taxon>Acetobacter</taxon>
    </lineage>
</organism>
<keyword evidence="1" id="KW-0812">Transmembrane</keyword>
<dbReference type="RefSeq" id="WP_086659022.1">
    <property type="nucleotide sequence ID" value="NZ_JBJJWX010000006.1"/>
</dbReference>
<dbReference type="AlphaFoldDB" id="A0A252AWA2"/>
<evidence type="ECO:0000313" key="2">
    <source>
        <dbReference type="EMBL" id="OUI94832.1"/>
    </source>
</evidence>
<keyword evidence="1" id="KW-0472">Membrane</keyword>
<protein>
    <submittedName>
        <fullName evidence="2">Uncharacterized protein</fullName>
    </submittedName>
</protein>